<reference evidence="1" key="1">
    <citation type="submission" date="2014-09" db="EMBL/GenBank/DDBJ databases">
        <authorList>
            <person name="Magalhaes I.L.F."/>
            <person name="Oliveira U."/>
            <person name="Santos F.R."/>
            <person name="Vidigal T.H.D.A."/>
            <person name="Brescovit A.D."/>
            <person name="Santos A.J."/>
        </authorList>
    </citation>
    <scope>NUCLEOTIDE SEQUENCE</scope>
    <source>
        <tissue evidence="1">Shoot tissue taken approximately 20 cm above the soil surface</tissue>
    </source>
</reference>
<accession>A0A0A9AIN6</accession>
<reference evidence="1" key="2">
    <citation type="journal article" date="2015" name="Data Brief">
        <title>Shoot transcriptome of the giant reed, Arundo donax.</title>
        <authorList>
            <person name="Barrero R.A."/>
            <person name="Guerrero F.D."/>
            <person name="Moolhuijzen P."/>
            <person name="Goolsby J.A."/>
            <person name="Tidwell J."/>
            <person name="Bellgard S.E."/>
            <person name="Bellgard M.I."/>
        </authorList>
    </citation>
    <scope>NUCLEOTIDE SEQUENCE</scope>
    <source>
        <tissue evidence="1">Shoot tissue taken approximately 20 cm above the soil surface</tissue>
    </source>
</reference>
<name>A0A0A9AIN6_ARUDO</name>
<dbReference type="AlphaFoldDB" id="A0A0A9AIN6"/>
<evidence type="ECO:0000313" key="1">
    <source>
        <dbReference type="EMBL" id="JAD49718.1"/>
    </source>
</evidence>
<protein>
    <submittedName>
        <fullName evidence="1">Uncharacterized protein</fullName>
    </submittedName>
</protein>
<sequence length="48" mass="4797">MGPRPVRLHGGDRWRAACGGGAGGINLGLGSPPSVVEVGASSGKRGWR</sequence>
<dbReference type="EMBL" id="GBRH01248177">
    <property type="protein sequence ID" value="JAD49718.1"/>
    <property type="molecule type" value="Transcribed_RNA"/>
</dbReference>
<proteinExistence type="predicted"/>
<organism evidence="1">
    <name type="scientific">Arundo donax</name>
    <name type="common">Giant reed</name>
    <name type="synonym">Donax arundinaceus</name>
    <dbReference type="NCBI Taxonomy" id="35708"/>
    <lineage>
        <taxon>Eukaryota</taxon>
        <taxon>Viridiplantae</taxon>
        <taxon>Streptophyta</taxon>
        <taxon>Embryophyta</taxon>
        <taxon>Tracheophyta</taxon>
        <taxon>Spermatophyta</taxon>
        <taxon>Magnoliopsida</taxon>
        <taxon>Liliopsida</taxon>
        <taxon>Poales</taxon>
        <taxon>Poaceae</taxon>
        <taxon>PACMAD clade</taxon>
        <taxon>Arundinoideae</taxon>
        <taxon>Arundineae</taxon>
        <taxon>Arundo</taxon>
    </lineage>
</organism>